<evidence type="ECO:0000313" key="3">
    <source>
        <dbReference type="Proteomes" id="UP000698800"/>
    </source>
</evidence>
<keyword evidence="3" id="KW-1185">Reference proteome</keyword>
<organism evidence="2 3">
    <name type="scientific">Glutinoglossum americanum</name>
    <dbReference type="NCBI Taxonomy" id="1670608"/>
    <lineage>
        <taxon>Eukaryota</taxon>
        <taxon>Fungi</taxon>
        <taxon>Dikarya</taxon>
        <taxon>Ascomycota</taxon>
        <taxon>Pezizomycotina</taxon>
        <taxon>Geoglossomycetes</taxon>
        <taxon>Geoglossales</taxon>
        <taxon>Geoglossaceae</taxon>
        <taxon>Glutinoglossum</taxon>
    </lineage>
</organism>
<dbReference type="EMBL" id="JAGHQL010000516">
    <property type="protein sequence ID" value="KAH0533522.1"/>
    <property type="molecule type" value="Genomic_DNA"/>
</dbReference>
<comment type="caution">
    <text evidence="2">The sequence shown here is derived from an EMBL/GenBank/DDBJ whole genome shotgun (WGS) entry which is preliminary data.</text>
</comment>
<accession>A0A9P8I0V7</accession>
<dbReference type="Proteomes" id="UP000698800">
    <property type="component" value="Unassembled WGS sequence"/>
</dbReference>
<feature type="compositionally biased region" description="Basic and acidic residues" evidence="1">
    <location>
        <begin position="29"/>
        <end position="50"/>
    </location>
</feature>
<feature type="region of interest" description="Disordered" evidence="1">
    <location>
        <begin position="1"/>
        <end position="50"/>
    </location>
</feature>
<evidence type="ECO:0000313" key="2">
    <source>
        <dbReference type="EMBL" id="KAH0533522.1"/>
    </source>
</evidence>
<reference evidence="2" key="1">
    <citation type="submission" date="2021-03" db="EMBL/GenBank/DDBJ databases">
        <title>Comparative genomics and phylogenomic investigation of the class Geoglossomycetes provide insights into ecological specialization and systematics.</title>
        <authorList>
            <person name="Melie T."/>
            <person name="Pirro S."/>
            <person name="Miller A.N."/>
            <person name="Quandt A."/>
        </authorList>
    </citation>
    <scope>NUCLEOTIDE SEQUENCE</scope>
    <source>
        <strain evidence="2">GBOQ0MN5Z8</strain>
    </source>
</reference>
<name>A0A9P8I0V7_9PEZI</name>
<gene>
    <name evidence="2" type="ORF">FGG08_007695</name>
</gene>
<protein>
    <submittedName>
        <fullName evidence="2">Uncharacterized protein</fullName>
    </submittedName>
</protein>
<evidence type="ECO:0000256" key="1">
    <source>
        <dbReference type="SAM" id="MobiDB-lite"/>
    </source>
</evidence>
<sequence length="160" mass="18037">MGIVSDGKSHNDHRPIAQGKTMAEPQETQQEKETRWAAQRATHETQQKDYRAARVRTRGRNWLVVGAIVIIVATHEVEQELLKLMAMVSRAGGVQPRVLRSHLASPGAPDVVFEQEVADLETLTTQITQVTERKDFQTWSSHMSGLLTQSPKREVYLIVE</sequence>
<dbReference type="AlphaFoldDB" id="A0A9P8I0V7"/>
<proteinExistence type="predicted"/>